<dbReference type="InterPro" id="IPR004045">
    <property type="entry name" value="Glutathione_S-Trfase_N"/>
</dbReference>
<dbReference type="Pfam" id="PF13409">
    <property type="entry name" value="GST_N_2"/>
    <property type="match status" value="1"/>
</dbReference>
<dbReference type="RefSeq" id="WP_353303040.1">
    <property type="nucleotide sequence ID" value="NZ_BAABWN010000006.1"/>
</dbReference>
<dbReference type="InterPro" id="IPR036249">
    <property type="entry name" value="Thioredoxin-like_sf"/>
</dbReference>
<proteinExistence type="predicted"/>
<dbReference type="SFLD" id="SFLDG00358">
    <property type="entry name" value="Main_(cytGST)"/>
    <property type="match status" value="1"/>
</dbReference>
<evidence type="ECO:0000313" key="4">
    <source>
        <dbReference type="Proteomes" id="UP001465153"/>
    </source>
</evidence>
<evidence type="ECO:0000313" key="3">
    <source>
        <dbReference type="EMBL" id="GAA6168361.1"/>
    </source>
</evidence>
<organism evidence="3 4">
    <name type="scientific">Sessilibacter corallicola</name>
    <dbReference type="NCBI Taxonomy" id="2904075"/>
    <lineage>
        <taxon>Bacteria</taxon>
        <taxon>Pseudomonadati</taxon>
        <taxon>Pseudomonadota</taxon>
        <taxon>Gammaproteobacteria</taxon>
        <taxon>Cellvibrionales</taxon>
        <taxon>Cellvibrionaceae</taxon>
        <taxon>Sessilibacter</taxon>
    </lineage>
</organism>
<gene>
    <name evidence="3" type="ORF">NBRC116591_21720</name>
</gene>
<dbReference type="EMBL" id="BAABWN010000006">
    <property type="protein sequence ID" value="GAA6168361.1"/>
    <property type="molecule type" value="Genomic_DNA"/>
</dbReference>
<protein>
    <submittedName>
        <fullName evidence="3">Glutathione S-transferase family protein</fullName>
    </submittedName>
</protein>
<keyword evidence="4" id="KW-1185">Reference proteome</keyword>
<comment type="caution">
    <text evidence="3">The sequence shown here is derived from an EMBL/GenBank/DDBJ whole genome shotgun (WGS) entry which is preliminary data.</text>
</comment>
<dbReference type="InterPro" id="IPR010987">
    <property type="entry name" value="Glutathione-S-Trfase_C-like"/>
</dbReference>
<feature type="domain" description="GST C-terminal" evidence="2">
    <location>
        <begin position="87"/>
        <end position="208"/>
    </location>
</feature>
<dbReference type="InterPro" id="IPR050983">
    <property type="entry name" value="GST_Omega/HSP26"/>
</dbReference>
<accession>A0ABQ0A9S3</accession>
<dbReference type="SUPFAM" id="SSF47616">
    <property type="entry name" value="GST C-terminal domain-like"/>
    <property type="match status" value="1"/>
</dbReference>
<dbReference type="PANTHER" id="PTHR43968:SF6">
    <property type="entry name" value="GLUTATHIONE S-TRANSFERASE OMEGA"/>
    <property type="match status" value="1"/>
</dbReference>
<dbReference type="Proteomes" id="UP001465153">
    <property type="component" value="Unassembled WGS sequence"/>
</dbReference>
<evidence type="ECO:0000259" key="1">
    <source>
        <dbReference type="PROSITE" id="PS50404"/>
    </source>
</evidence>
<name>A0ABQ0A9S3_9GAMM</name>
<dbReference type="InterPro" id="IPR036282">
    <property type="entry name" value="Glutathione-S-Trfase_C_sf"/>
</dbReference>
<dbReference type="InterPro" id="IPR040079">
    <property type="entry name" value="Glutathione_S-Trfase"/>
</dbReference>
<sequence>MKEYQLELVSHHLCPYVQRSVITLLEKNIEHQRVYIDLSDKPQWFLSMSPTGKVPVLKVDSIHVLFESAVICEFLDELTPGSLHSEDLIIKAKHRAWIEFGSQILNKIGAIYNAHDENTLRSECQNIREKFAWIEKEITLPFFAGENFNMVDAVFGPIYRYFDTMENYLPLPIFGGLEKVQQWRLNLSQRPSVISAVSKDYPQLLEEFIIHRQSCLSRRMIESIERIL</sequence>
<dbReference type="PANTHER" id="PTHR43968">
    <property type="match status" value="1"/>
</dbReference>
<dbReference type="SUPFAM" id="SSF52833">
    <property type="entry name" value="Thioredoxin-like"/>
    <property type="match status" value="1"/>
</dbReference>
<evidence type="ECO:0000259" key="2">
    <source>
        <dbReference type="PROSITE" id="PS50405"/>
    </source>
</evidence>
<dbReference type="SFLD" id="SFLDS00019">
    <property type="entry name" value="Glutathione_Transferase_(cytos"/>
    <property type="match status" value="1"/>
</dbReference>
<dbReference type="Pfam" id="PF13410">
    <property type="entry name" value="GST_C_2"/>
    <property type="match status" value="1"/>
</dbReference>
<dbReference type="Gene3D" id="1.20.1050.10">
    <property type="match status" value="1"/>
</dbReference>
<dbReference type="Gene3D" id="3.40.30.10">
    <property type="entry name" value="Glutaredoxin"/>
    <property type="match status" value="1"/>
</dbReference>
<dbReference type="PROSITE" id="PS50404">
    <property type="entry name" value="GST_NTER"/>
    <property type="match status" value="1"/>
</dbReference>
<dbReference type="PROSITE" id="PS50405">
    <property type="entry name" value="GST_CTER"/>
    <property type="match status" value="1"/>
</dbReference>
<feature type="domain" description="GST N-terminal" evidence="1">
    <location>
        <begin position="4"/>
        <end position="83"/>
    </location>
</feature>
<dbReference type="CDD" id="cd00299">
    <property type="entry name" value="GST_C_family"/>
    <property type="match status" value="1"/>
</dbReference>
<reference evidence="3 4" key="1">
    <citation type="submission" date="2024-04" db="EMBL/GenBank/DDBJ databases">
        <title>Draft genome sequence of Sessilibacter corallicola NBRC 116591.</title>
        <authorList>
            <person name="Miyakawa T."/>
            <person name="Kusuya Y."/>
            <person name="Miura T."/>
        </authorList>
    </citation>
    <scope>NUCLEOTIDE SEQUENCE [LARGE SCALE GENOMIC DNA]</scope>
    <source>
        <strain evidence="3 4">KU-00831-HH</strain>
    </source>
</reference>